<evidence type="ECO:0000313" key="1">
    <source>
        <dbReference type="EMBL" id="GEO05204.1"/>
    </source>
</evidence>
<dbReference type="RefSeq" id="WP_146898679.1">
    <property type="nucleotide sequence ID" value="NZ_BJYS01000021.1"/>
</dbReference>
<accession>A0A512AZS2</accession>
<dbReference type="InterPro" id="IPR011990">
    <property type="entry name" value="TPR-like_helical_dom_sf"/>
</dbReference>
<dbReference type="AlphaFoldDB" id="A0A512AZS2"/>
<reference evidence="1 2" key="1">
    <citation type="submission" date="2019-07" db="EMBL/GenBank/DDBJ databases">
        <title>Whole genome shotgun sequence of Adhaeribacter aerolatus NBRC 106133.</title>
        <authorList>
            <person name="Hosoyama A."/>
            <person name="Uohara A."/>
            <person name="Ohji S."/>
            <person name="Ichikawa N."/>
        </authorList>
    </citation>
    <scope>NUCLEOTIDE SEQUENCE [LARGE SCALE GENOMIC DNA]</scope>
    <source>
        <strain evidence="1 2">NBRC 106133</strain>
    </source>
</reference>
<evidence type="ECO:0000313" key="2">
    <source>
        <dbReference type="Proteomes" id="UP000321532"/>
    </source>
</evidence>
<gene>
    <name evidence="1" type="ORF">AAE02nite_28680</name>
</gene>
<dbReference type="Gene3D" id="1.25.40.10">
    <property type="entry name" value="Tetratricopeptide repeat domain"/>
    <property type="match status" value="1"/>
</dbReference>
<keyword evidence="2" id="KW-1185">Reference proteome</keyword>
<proteinExistence type="predicted"/>
<dbReference type="OrthoDB" id="2485468at2"/>
<protein>
    <submittedName>
        <fullName evidence="1">Uncharacterized protein</fullName>
    </submittedName>
</protein>
<dbReference type="EMBL" id="BJYS01000021">
    <property type="protein sequence ID" value="GEO05204.1"/>
    <property type="molecule type" value="Genomic_DNA"/>
</dbReference>
<sequence>MNLLRPLAFILLFTFLLNPVFALDKGLKALSQKNYDKAYAYFSDRLADNPNDVVASYGLSKILAQKNFAQYDIERAYVHVVNARELYKTLGEKDRKKLRKTEVQEDRILALQQHIDSVAFQNAVLANDPVALEQFIKTHVTSPQLESAEILKSQLEYLIVQKVNTYEAYANYMKKYPKSKKIPEARKKYDLLLYKTLTADGTLQSYKNFISNFQESPYLEEAIVKMEHLEFKSLLTENSLEGYEKFVNENPDSKYRRWAEDSIYARFTSFPSIKDYETFISKYPNNRNVRNAWDKLYVLFNDSGTPESYEAFKARYPNYREPYQLDNDIELSQFGAKMLNTNFLGFEEDQVDAYIALAAPTEQAITVLKLRLKPWLDAHQYQKCINYLTKYQSYFHQKSYRLTSWIDTLVKARDSYEKNKKVMAFTLN</sequence>
<name>A0A512AZS2_9BACT</name>
<comment type="caution">
    <text evidence="1">The sequence shown here is derived from an EMBL/GenBank/DDBJ whole genome shotgun (WGS) entry which is preliminary data.</text>
</comment>
<dbReference type="Proteomes" id="UP000321532">
    <property type="component" value="Unassembled WGS sequence"/>
</dbReference>
<organism evidence="1 2">
    <name type="scientific">Adhaeribacter aerolatus</name>
    <dbReference type="NCBI Taxonomy" id="670289"/>
    <lineage>
        <taxon>Bacteria</taxon>
        <taxon>Pseudomonadati</taxon>
        <taxon>Bacteroidota</taxon>
        <taxon>Cytophagia</taxon>
        <taxon>Cytophagales</taxon>
        <taxon>Hymenobacteraceae</taxon>
        <taxon>Adhaeribacter</taxon>
    </lineage>
</organism>